<organism evidence="2 3">
    <name type="scientific">Dryococelus australis</name>
    <dbReference type="NCBI Taxonomy" id="614101"/>
    <lineage>
        <taxon>Eukaryota</taxon>
        <taxon>Metazoa</taxon>
        <taxon>Ecdysozoa</taxon>
        <taxon>Arthropoda</taxon>
        <taxon>Hexapoda</taxon>
        <taxon>Insecta</taxon>
        <taxon>Pterygota</taxon>
        <taxon>Neoptera</taxon>
        <taxon>Polyneoptera</taxon>
        <taxon>Phasmatodea</taxon>
        <taxon>Verophasmatodea</taxon>
        <taxon>Anareolatae</taxon>
        <taxon>Phasmatidae</taxon>
        <taxon>Eurycanthinae</taxon>
        <taxon>Dryococelus</taxon>
    </lineage>
</organism>
<reference evidence="2 3" key="1">
    <citation type="submission" date="2023-02" db="EMBL/GenBank/DDBJ databases">
        <title>LHISI_Scaffold_Assembly.</title>
        <authorList>
            <person name="Stuart O.P."/>
            <person name="Cleave R."/>
            <person name="Magrath M.J.L."/>
            <person name="Mikheyev A.S."/>
        </authorList>
    </citation>
    <scope>NUCLEOTIDE SEQUENCE [LARGE SCALE GENOMIC DNA]</scope>
    <source>
        <strain evidence="2">Daus_M_001</strain>
        <tissue evidence="2">Leg muscle</tissue>
    </source>
</reference>
<gene>
    <name evidence="2" type="ORF">PR048_014307</name>
</gene>
<protein>
    <submittedName>
        <fullName evidence="2">Uncharacterized protein</fullName>
    </submittedName>
</protein>
<keyword evidence="3" id="KW-1185">Reference proteome</keyword>
<feature type="compositionally biased region" description="Basic and acidic residues" evidence="1">
    <location>
        <begin position="389"/>
        <end position="403"/>
    </location>
</feature>
<name>A0ABQ9HDU5_9NEOP</name>
<accession>A0ABQ9HDU5</accession>
<proteinExistence type="predicted"/>
<evidence type="ECO:0000256" key="1">
    <source>
        <dbReference type="SAM" id="MobiDB-lite"/>
    </source>
</evidence>
<feature type="region of interest" description="Disordered" evidence="1">
    <location>
        <begin position="383"/>
        <end position="403"/>
    </location>
</feature>
<dbReference type="EMBL" id="JARBHB010000005">
    <property type="protein sequence ID" value="KAJ8882496.1"/>
    <property type="molecule type" value="Genomic_DNA"/>
</dbReference>
<feature type="region of interest" description="Disordered" evidence="1">
    <location>
        <begin position="628"/>
        <end position="647"/>
    </location>
</feature>
<evidence type="ECO:0000313" key="2">
    <source>
        <dbReference type="EMBL" id="KAJ8882496.1"/>
    </source>
</evidence>
<sequence>MQKCIASLAVRSVIPSSRCSYMLQNDTALASLRVIVRALLIRDDIDVLVTVLISILVPWQSFIDFTCLHVAAAVYSSRIMHRVMDPSYPELYSGDLQRLLRATSFVQCESHQASMDLARRSIRTQDPARTNNRELRVAIQMAWVNITPQMLRPLVESMLRRDTALPTRGVAGRVGSCAVDCGGRGGKSEFPEKNPPMSGTIPTCENPGAAPASSPWWEAGARFAEPPRPRQSLRRTACLNTPSNIEPGLERDCSNHLAMAIVTLCAPSFVVGPQQREDNGNGYVRPSLTTPQKQPPATWVRWNGIFDSLQACHGVLGTCTMRMEAIHGATVAERLARPPPIKANRSRSPAASPDFRKWEILPDDAVGRRFFIPFYSGLSLTSEMPASPDGHHEDKRDRGGAVRTALDSRRGLPPHFRMWESCRTMPLVFSGISRFPRPFTPALLHAHLASTSPALKTSVLRAAQISTLHYIQGYESLKWPAVGWFVARGEMNKATGRAYDLTAGNSYLLLLKSCDGVGVGGGAVHCCDSEVSWAQQACALYHTPPVPRGRSWIGQRLGDGRMYSRCFRARCPPSRPVHFAVRRRPVASALFGPHLTLPARLPLEFHGLSTLLLPLGALFTRSTCPWDGGNGRSPSKPADQRHLTRPGIEPGSPWWEASVLIVQPPCPHEKYLNFHFPKCWGRLLAPHIGEPNSISGGVSPEISHAGIVPDDVAGRRVFSWISRFLPPLAFRNCSILTSLHSHRP</sequence>
<comment type="caution">
    <text evidence="2">The sequence shown here is derived from an EMBL/GenBank/DDBJ whole genome shotgun (WGS) entry which is preliminary data.</text>
</comment>
<evidence type="ECO:0000313" key="3">
    <source>
        <dbReference type="Proteomes" id="UP001159363"/>
    </source>
</evidence>
<dbReference type="Proteomes" id="UP001159363">
    <property type="component" value="Chromosome 4"/>
</dbReference>